<organism evidence="3 4">
    <name type="scientific">Pseudovirgaria hyperparasitica</name>
    <dbReference type="NCBI Taxonomy" id="470096"/>
    <lineage>
        <taxon>Eukaryota</taxon>
        <taxon>Fungi</taxon>
        <taxon>Dikarya</taxon>
        <taxon>Ascomycota</taxon>
        <taxon>Pezizomycotina</taxon>
        <taxon>Dothideomycetes</taxon>
        <taxon>Dothideomycetes incertae sedis</taxon>
        <taxon>Acrospermales</taxon>
        <taxon>Acrospermaceae</taxon>
        <taxon>Pseudovirgaria</taxon>
    </lineage>
</organism>
<dbReference type="GeneID" id="54488198"/>
<accession>A0A6A6W3M5</accession>
<dbReference type="Proteomes" id="UP000799437">
    <property type="component" value="Unassembled WGS sequence"/>
</dbReference>
<proteinExistence type="predicted"/>
<evidence type="ECO:0000313" key="4">
    <source>
        <dbReference type="Proteomes" id="UP000799437"/>
    </source>
</evidence>
<keyword evidence="2" id="KW-0732">Signal</keyword>
<reference evidence="3" key="1">
    <citation type="journal article" date="2020" name="Stud. Mycol.">
        <title>101 Dothideomycetes genomes: a test case for predicting lifestyles and emergence of pathogens.</title>
        <authorList>
            <person name="Haridas S."/>
            <person name="Albert R."/>
            <person name="Binder M."/>
            <person name="Bloem J."/>
            <person name="Labutti K."/>
            <person name="Salamov A."/>
            <person name="Andreopoulos B."/>
            <person name="Baker S."/>
            <person name="Barry K."/>
            <person name="Bills G."/>
            <person name="Bluhm B."/>
            <person name="Cannon C."/>
            <person name="Castanera R."/>
            <person name="Culley D."/>
            <person name="Daum C."/>
            <person name="Ezra D."/>
            <person name="Gonzalez J."/>
            <person name="Henrissat B."/>
            <person name="Kuo A."/>
            <person name="Liang C."/>
            <person name="Lipzen A."/>
            <person name="Lutzoni F."/>
            <person name="Magnuson J."/>
            <person name="Mondo S."/>
            <person name="Nolan M."/>
            <person name="Ohm R."/>
            <person name="Pangilinan J."/>
            <person name="Park H.-J."/>
            <person name="Ramirez L."/>
            <person name="Alfaro M."/>
            <person name="Sun H."/>
            <person name="Tritt A."/>
            <person name="Yoshinaga Y."/>
            <person name="Zwiers L.-H."/>
            <person name="Turgeon B."/>
            <person name="Goodwin S."/>
            <person name="Spatafora J."/>
            <person name="Crous P."/>
            <person name="Grigoriev I."/>
        </authorList>
    </citation>
    <scope>NUCLEOTIDE SEQUENCE</scope>
    <source>
        <strain evidence="3">CBS 121739</strain>
    </source>
</reference>
<dbReference type="AlphaFoldDB" id="A0A6A6W3M5"/>
<dbReference type="RefSeq" id="XP_033599616.1">
    <property type="nucleotide sequence ID" value="XM_033747144.1"/>
</dbReference>
<keyword evidence="4" id="KW-1185">Reference proteome</keyword>
<evidence type="ECO:0000256" key="2">
    <source>
        <dbReference type="SAM" id="SignalP"/>
    </source>
</evidence>
<gene>
    <name evidence="3" type="ORF">EJ05DRAFT_501693</name>
</gene>
<name>A0A6A6W3M5_9PEZI</name>
<dbReference type="EMBL" id="ML996574">
    <property type="protein sequence ID" value="KAF2757165.1"/>
    <property type="molecule type" value="Genomic_DNA"/>
</dbReference>
<feature type="region of interest" description="Disordered" evidence="1">
    <location>
        <begin position="132"/>
        <end position="151"/>
    </location>
</feature>
<feature type="chain" id="PRO_5025563179" evidence="2">
    <location>
        <begin position="22"/>
        <end position="168"/>
    </location>
</feature>
<sequence>MASMGIITIATANSIFAAVSATSIAYMPPPLPPLCRCHCPTSFSVAPQDSGLPPGLSSSSQLQPQLQLSSGWLQDRFQFARLSIADLRGQAPQSSASSCRMRLAGSGMCWSGVPKDMASWCADEADAVVATETDREHDNMTRHNNRHEDHRDHAAQRGEVCGVQCGVC</sequence>
<feature type="signal peptide" evidence="2">
    <location>
        <begin position="1"/>
        <end position="21"/>
    </location>
</feature>
<protein>
    <submittedName>
        <fullName evidence="3">Uncharacterized protein</fullName>
    </submittedName>
</protein>
<evidence type="ECO:0000256" key="1">
    <source>
        <dbReference type="SAM" id="MobiDB-lite"/>
    </source>
</evidence>
<evidence type="ECO:0000313" key="3">
    <source>
        <dbReference type="EMBL" id="KAF2757165.1"/>
    </source>
</evidence>